<evidence type="ECO:0000256" key="1">
    <source>
        <dbReference type="ARBA" id="ARBA00022884"/>
    </source>
</evidence>
<dbReference type="EMBL" id="AVOT02027452">
    <property type="protein sequence ID" value="MBW0519515.1"/>
    <property type="molecule type" value="Genomic_DNA"/>
</dbReference>
<keyword evidence="1" id="KW-0694">RNA-binding</keyword>
<evidence type="ECO:0000313" key="4">
    <source>
        <dbReference type="Proteomes" id="UP000765509"/>
    </source>
</evidence>
<name>A0A9Q3EI23_9BASI</name>
<dbReference type="Gene3D" id="3.30.420.10">
    <property type="entry name" value="Ribonuclease H-like superfamily/Ribonuclease H"/>
    <property type="match status" value="1"/>
</dbReference>
<dbReference type="InterPro" id="IPR012337">
    <property type="entry name" value="RNaseH-like_sf"/>
</dbReference>
<accession>A0A9Q3EI23</accession>
<evidence type="ECO:0000259" key="2">
    <source>
        <dbReference type="PROSITE" id="PS50994"/>
    </source>
</evidence>
<comment type="caution">
    <text evidence="3">The sequence shown here is derived from an EMBL/GenBank/DDBJ whole genome shotgun (WGS) entry which is preliminary data.</text>
</comment>
<dbReference type="Proteomes" id="UP000765509">
    <property type="component" value="Unassembled WGS sequence"/>
</dbReference>
<sequence length="162" mass="18481">MIHIQEPSTTWEVVCVDLVTPLPPGGDKSHNACLFIVERYRKTIIFLPCDGYDTAINTALLIWNRVISHTGLFKNIIIDRDPKFTSALWKILNKLLDTKLSISKDYHPQTNGLAEIMILNLEDMITRFFAHGLELNYSDGFTQDRGTLIPPLIFSYHTSIYA</sequence>
<feature type="domain" description="Integrase catalytic" evidence="2">
    <location>
        <begin position="3"/>
        <end position="162"/>
    </location>
</feature>
<dbReference type="GO" id="GO:0005634">
    <property type="term" value="C:nucleus"/>
    <property type="evidence" value="ECO:0007669"/>
    <property type="project" value="UniProtKB-ARBA"/>
</dbReference>
<dbReference type="SUPFAM" id="SSF53098">
    <property type="entry name" value="Ribonuclease H-like"/>
    <property type="match status" value="1"/>
</dbReference>
<dbReference type="GO" id="GO:0003723">
    <property type="term" value="F:RNA binding"/>
    <property type="evidence" value="ECO:0007669"/>
    <property type="project" value="UniProtKB-KW"/>
</dbReference>
<organism evidence="3 4">
    <name type="scientific">Austropuccinia psidii MF-1</name>
    <dbReference type="NCBI Taxonomy" id="1389203"/>
    <lineage>
        <taxon>Eukaryota</taxon>
        <taxon>Fungi</taxon>
        <taxon>Dikarya</taxon>
        <taxon>Basidiomycota</taxon>
        <taxon>Pucciniomycotina</taxon>
        <taxon>Pucciniomycetes</taxon>
        <taxon>Pucciniales</taxon>
        <taxon>Sphaerophragmiaceae</taxon>
        <taxon>Austropuccinia</taxon>
    </lineage>
</organism>
<gene>
    <name evidence="3" type="ORF">O181_059230</name>
</gene>
<dbReference type="PANTHER" id="PTHR37984">
    <property type="entry name" value="PROTEIN CBG26694"/>
    <property type="match status" value="1"/>
</dbReference>
<proteinExistence type="predicted"/>
<reference evidence="3" key="1">
    <citation type="submission" date="2021-03" db="EMBL/GenBank/DDBJ databases">
        <title>Draft genome sequence of rust myrtle Austropuccinia psidii MF-1, a brazilian biotype.</title>
        <authorList>
            <person name="Quecine M.C."/>
            <person name="Pachon D.M.R."/>
            <person name="Bonatelli M.L."/>
            <person name="Correr F.H."/>
            <person name="Franceschini L.M."/>
            <person name="Leite T.F."/>
            <person name="Margarido G.R.A."/>
            <person name="Almeida C.A."/>
            <person name="Ferrarezi J.A."/>
            <person name="Labate C.A."/>
        </authorList>
    </citation>
    <scope>NUCLEOTIDE SEQUENCE</scope>
    <source>
        <strain evidence="3">MF-1</strain>
    </source>
</reference>
<dbReference type="PANTHER" id="PTHR37984:SF5">
    <property type="entry name" value="PROTEIN NYNRIN-LIKE"/>
    <property type="match status" value="1"/>
</dbReference>
<dbReference type="OrthoDB" id="2273864at2759"/>
<dbReference type="AlphaFoldDB" id="A0A9Q3EI23"/>
<dbReference type="PROSITE" id="PS50994">
    <property type="entry name" value="INTEGRASE"/>
    <property type="match status" value="1"/>
</dbReference>
<dbReference type="InterPro" id="IPR050951">
    <property type="entry name" value="Retrovirus_Pol_polyprotein"/>
</dbReference>
<evidence type="ECO:0000313" key="3">
    <source>
        <dbReference type="EMBL" id="MBW0519515.1"/>
    </source>
</evidence>
<dbReference type="InterPro" id="IPR036397">
    <property type="entry name" value="RNaseH_sf"/>
</dbReference>
<dbReference type="GO" id="GO:0015074">
    <property type="term" value="P:DNA integration"/>
    <property type="evidence" value="ECO:0007669"/>
    <property type="project" value="InterPro"/>
</dbReference>
<dbReference type="InterPro" id="IPR001584">
    <property type="entry name" value="Integrase_cat-core"/>
</dbReference>
<protein>
    <recommendedName>
        <fullName evidence="2">Integrase catalytic domain-containing protein</fullName>
    </recommendedName>
</protein>
<keyword evidence="4" id="KW-1185">Reference proteome</keyword>